<accession>A0A2S0HW55</accession>
<dbReference type="InterPro" id="IPR045534">
    <property type="entry name" value="DUF6428"/>
</dbReference>
<dbReference type="KEGG" id="aue:C5O00_04185"/>
<protein>
    <submittedName>
        <fullName evidence="1">Uncharacterized protein</fullName>
    </submittedName>
</protein>
<evidence type="ECO:0000313" key="1">
    <source>
        <dbReference type="EMBL" id="AVI50403.1"/>
    </source>
</evidence>
<name>A0A2S0HW55_9FLAO</name>
<dbReference type="OrthoDB" id="66316at2"/>
<evidence type="ECO:0000313" key="2">
    <source>
        <dbReference type="Proteomes" id="UP000238442"/>
    </source>
</evidence>
<dbReference type="RefSeq" id="WP_105215215.1">
    <property type="nucleotide sequence ID" value="NZ_CP027062.1"/>
</dbReference>
<dbReference type="EMBL" id="CP027062">
    <property type="protein sequence ID" value="AVI50403.1"/>
    <property type="molecule type" value="Genomic_DNA"/>
</dbReference>
<keyword evidence="2" id="KW-1185">Reference proteome</keyword>
<dbReference type="Proteomes" id="UP000238442">
    <property type="component" value="Chromosome"/>
</dbReference>
<proteinExistence type="predicted"/>
<reference evidence="1 2" key="1">
    <citation type="submission" date="2018-02" db="EMBL/GenBank/DDBJ databases">
        <title>Genomic analysis of the strain RR4-38 isolated from a seawater recirculating aquaculture system.</title>
        <authorList>
            <person name="Kim Y.-S."/>
            <person name="Jang Y.H."/>
            <person name="Kim K.-H."/>
        </authorList>
    </citation>
    <scope>NUCLEOTIDE SEQUENCE [LARGE SCALE GENOMIC DNA]</scope>
    <source>
        <strain evidence="1 2">RR4-38</strain>
    </source>
</reference>
<sequence>MKTQEFLSLLQAHQDKALIFEYSPGKLVGANYHITEVKHVMIDSIDCGANSDNWNETIIQLWESPLELLKTQYLSVNKATGILNKVAGMRAFDPASEIKIEYGNKNFHTTQLFIGDHKIQGSDLVISLETTKTDCKAKVDCGIPSVITKVASAMGCCNTSSGCC</sequence>
<dbReference type="Pfam" id="PF20001">
    <property type="entry name" value="DUF6428"/>
    <property type="match status" value="1"/>
</dbReference>
<organism evidence="1 2">
    <name type="scientific">Pukyongia salina</name>
    <dbReference type="NCBI Taxonomy" id="2094025"/>
    <lineage>
        <taxon>Bacteria</taxon>
        <taxon>Pseudomonadati</taxon>
        <taxon>Bacteroidota</taxon>
        <taxon>Flavobacteriia</taxon>
        <taxon>Flavobacteriales</taxon>
        <taxon>Flavobacteriaceae</taxon>
        <taxon>Pukyongia</taxon>
    </lineage>
</organism>
<dbReference type="AlphaFoldDB" id="A0A2S0HW55"/>
<gene>
    <name evidence="1" type="ORF">C5O00_04185</name>
</gene>